<evidence type="ECO:0000313" key="1">
    <source>
        <dbReference type="EMBL" id="GAA0968499.1"/>
    </source>
</evidence>
<protein>
    <recommendedName>
        <fullName evidence="3">Tetratricopeptide repeat protein</fullName>
    </recommendedName>
</protein>
<name>A0ABN1RZD5_9ACTN</name>
<sequence>MSVEITLAKVLAHCGGDPHQAVHHLGRAIAAAPGDPAAYAAVAELLPALGTLPDNDAHVLPVLAYRHFLAGRMDEAVLALGTLGGVSSRFSWADAPWFSDPAFLSQISTEALSEAGHRLYDHGPGPDEAALQPWLTATETLAARSSAGPEDLAKMAVLLRTFGKTSESLALCDRADTLGRTVLAEVARAGTWRVLGDLDQTAAAFQRALLLEPDNWSLHLDLSDLHATMGDPTAALASAEEGLRHAPDQPKLLTAHAAHHARLTGKAGDLRKFDRVAADLDPAYADWLREQATGTP</sequence>
<dbReference type="Gene3D" id="1.25.40.10">
    <property type="entry name" value="Tetratricopeptide repeat domain"/>
    <property type="match status" value="1"/>
</dbReference>
<proteinExistence type="predicted"/>
<dbReference type="InterPro" id="IPR011990">
    <property type="entry name" value="TPR-like_helical_dom_sf"/>
</dbReference>
<accession>A0ABN1RZD5</accession>
<dbReference type="Proteomes" id="UP001500665">
    <property type="component" value="Unassembled WGS sequence"/>
</dbReference>
<dbReference type="RefSeq" id="WP_344247089.1">
    <property type="nucleotide sequence ID" value="NZ_BAAAHH010000057.1"/>
</dbReference>
<dbReference type="Pfam" id="PF14559">
    <property type="entry name" value="TPR_19"/>
    <property type="match status" value="1"/>
</dbReference>
<gene>
    <name evidence="1" type="ORF">GCM10009550_73890</name>
</gene>
<evidence type="ECO:0008006" key="3">
    <source>
        <dbReference type="Google" id="ProtNLM"/>
    </source>
</evidence>
<comment type="caution">
    <text evidence="1">The sequence shown here is derived from an EMBL/GenBank/DDBJ whole genome shotgun (WGS) entry which is preliminary data.</text>
</comment>
<reference evidence="1 2" key="1">
    <citation type="journal article" date="2019" name="Int. J. Syst. Evol. Microbiol.">
        <title>The Global Catalogue of Microorganisms (GCM) 10K type strain sequencing project: providing services to taxonomists for standard genome sequencing and annotation.</title>
        <authorList>
            <consortium name="The Broad Institute Genomics Platform"/>
            <consortium name="The Broad Institute Genome Sequencing Center for Infectious Disease"/>
            <person name="Wu L."/>
            <person name="Ma J."/>
        </authorList>
    </citation>
    <scope>NUCLEOTIDE SEQUENCE [LARGE SCALE GENOMIC DNA]</scope>
    <source>
        <strain evidence="1 2">JCM 10696</strain>
    </source>
</reference>
<organism evidence="1 2">
    <name type="scientific">Actinocorallia libanotica</name>
    <dbReference type="NCBI Taxonomy" id="46162"/>
    <lineage>
        <taxon>Bacteria</taxon>
        <taxon>Bacillati</taxon>
        <taxon>Actinomycetota</taxon>
        <taxon>Actinomycetes</taxon>
        <taxon>Streptosporangiales</taxon>
        <taxon>Thermomonosporaceae</taxon>
        <taxon>Actinocorallia</taxon>
    </lineage>
</organism>
<keyword evidence="2" id="KW-1185">Reference proteome</keyword>
<dbReference type="SUPFAM" id="SSF48452">
    <property type="entry name" value="TPR-like"/>
    <property type="match status" value="1"/>
</dbReference>
<dbReference type="EMBL" id="BAAAHH010000057">
    <property type="protein sequence ID" value="GAA0968499.1"/>
    <property type="molecule type" value="Genomic_DNA"/>
</dbReference>
<evidence type="ECO:0000313" key="2">
    <source>
        <dbReference type="Proteomes" id="UP001500665"/>
    </source>
</evidence>